<dbReference type="InterPro" id="IPR003156">
    <property type="entry name" value="DHHA1_dom"/>
</dbReference>
<keyword evidence="4" id="KW-1185">Reference proteome</keyword>
<dbReference type="AlphaFoldDB" id="E5Y3E8"/>
<evidence type="ECO:0000313" key="4">
    <source>
        <dbReference type="Proteomes" id="UP000006034"/>
    </source>
</evidence>
<dbReference type="Gene3D" id="3.90.1640.10">
    <property type="entry name" value="inorganic pyrophosphatase (n-terminal core)"/>
    <property type="match status" value="1"/>
</dbReference>
<name>E5Y3E8_BILW3</name>
<organism evidence="3 4">
    <name type="scientific">Bilophila wadsworthia (strain 3_1_6)</name>
    <dbReference type="NCBI Taxonomy" id="563192"/>
    <lineage>
        <taxon>Bacteria</taxon>
        <taxon>Pseudomonadati</taxon>
        <taxon>Thermodesulfobacteriota</taxon>
        <taxon>Desulfovibrionia</taxon>
        <taxon>Desulfovibrionales</taxon>
        <taxon>Desulfovibrionaceae</taxon>
        <taxon>Bilophila</taxon>
    </lineage>
</organism>
<dbReference type="EMBL" id="ADCP02000001">
    <property type="protein sequence ID" value="EFV45478.2"/>
    <property type="molecule type" value="Genomic_DNA"/>
</dbReference>
<sequence length="347" mass="36832">MGIDTVYEQDMQTAHIIQPAEEMAAIIQQFDNIVIVAHGSPDGDAIGATGAMGSLVKALGKRFVLYNATGIPDYLEWVPLPGKLVTKPSAIPFKPGLIIVLDCGDAWRMGKELLAVFPEYPSVNIDHHLGNPMFASLGNWVDPGMAATGQMVAAVADAAGVPLTGELAQCVYLSLVSDTGSFTHGNTSAAVFTLAARLVANGLDAAAMREKLDNQWSMPKTKLWGKLMQTLSLECDGMVAVCPVTMEEIGSFGAVREDLEGFAEQMRRIKGVRVAVLIRQDPGNRCKLSLRSSGSDDVRSVAALFGGGGHLNAAGATIDDADMDAVTRQTIKAIQDITFGAGKEEKR</sequence>
<reference evidence="3 4" key="1">
    <citation type="submission" date="2010-10" db="EMBL/GenBank/DDBJ databases">
        <authorList>
            <consortium name="The Broad Institute Genome Sequencing Platform"/>
            <person name="Ward D."/>
            <person name="Earl A."/>
            <person name="Feldgarden M."/>
            <person name="Young S.K."/>
            <person name="Gargeya S."/>
            <person name="Zeng Q."/>
            <person name="Alvarado L."/>
            <person name="Berlin A."/>
            <person name="Bochicchio J."/>
            <person name="Chapman S.B."/>
            <person name="Chen Z."/>
            <person name="Freedman E."/>
            <person name="Gellesch M."/>
            <person name="Goldberg J."/>
            <person name="Griggs A."/>
            <person name="Gujja S."/>
            <person name="Heilman E."/>
            <person name="Heiman D."/>
            <person name="Howarth C."/>
            <person name="Mehta T."/>
            <person name="Neiman D."/>
            <person name="Pearson M."/>
            <person name="Roberts A."/>
            <person name="Saif S."/>
            <person name="Shea T."/>
            <person name="Shenoy N."/>
            <person name="Sisk P."/>
            <person name="Stolte C."/>
            <person name="Sykes S."/>
            <person name="White J."/>
            <person name="Yandava C."/>
            <person name="Allen-Vercoe E."/>
            <person name="Sibley C."/>
            <person name="Ambrose C.E."/>
            <person name="Strauss J."/>
            <person name="Daigneault M."/>
            <person name="Haas B."/>
            <person name="Nusbaum C."/>
            <person name="Birren B."/>
        </authorList>
    </citation>
    <scope>NUCLEOTIDE SEQUENCE [LARGE SCALE GENOMIC DNA]</scope>
    <source>
        <strain evidence="3 4">3_1_6</strain>
    </source>
</reference>
<protein>
    <submittedName>
        <fullName evidence="3">Phosphoesterase RecJ domain-containing protein</fullName>
    </submittedName>
</protein>
<reference evidence="3 4" key="2">
    <citation type="submission" date="2013-04" db="EMBL/GenBank/DDBJ databases">
        <title>The Genome Sequence of Bilophila wadsworthia 3_1_6.</title>
        <authorList>
            <consortium name="The Broad Institute Genomics Platform"/>
            <person name="Earl A."/>
            <person name="Ward D."/>
            <person name="Feldgarden M."/>
            <person name="Gevers D."/>
            <person name="Sibley C."/>
            <person name="Strauss J."/>
            <person name="Allen-Vercoe E."/>
            <person name="Walker B."/>
            <person name="Young S."/>
            <person name="Zeng Q."/>
            <person name="Gargeya S."/>
            <person name="Fitzgerald M."/>
            <person name="Haas B."/>
            <person name="Abouelleil A."/>
            <person name="Allen A.W."/>
            <person name="Alvarado L."/>
            <person name="Arachchi H.M."/>
            <person name="Berlin A.M."/>
            <person name="Chapman S.B."/>
            <person name="Gainer-Dewar J."/>
            <person name="Goldberg J."/>
            <person name="Griggs A."/>
            <person name="Gujja S."/>
            <person name="Hansen M."/>
            <person name="Howarth C."/>
            <person name="Imamovic A."/>
            <person name="Ireland A."/>
            <person name="Larimer J."/>
            <person name="McCowan C."/>
            <person name="Murphy C."/>
            <person name="Pearson M."/>
            <person name="Poon T.W."/>
            <person name="Priest M."/>
            <person name="Roberts A."/>
            <person name="Saif S."/>
            <person name="Shea T."/>
            <person name="Sisk P."/>
            <person name="Sykes S."/>
            <person name="Wortman J."/>
            <person name="Nusbaum C."/>
            <person name="Birren B."/>
        </authorList>
    </citation>
    <scope>NUCLEOTIDE SEQUENCE [LARGE SCALE GENOMIC DNA]</scope>
    <source>
        <strain evidence="3 4">3_1_6</strain>
    </source>
</reference>
<dbReference type="Gene3D" id="3.10.310.30">
    <property type="match status" value="1"/>
</dbReference>
<evidence type="ECO:0000259" key="2">
    <source>
        <dbReference type="Pfam" id="PF02272"/>
    </source>
</evidence>
<comment type="caution">
    <text evidence="3">The sequence shown here is derived from an EMBL/GenBank/DDBJ whole genome shotgun (WGS) entry which is preliminary data.</text>
</comment>
<dbReference type="GO" id="GO:0003676">
    <property type="term" value="F:nucleic acid binding"/>
    <property type="evidence" value="ECO:0007669"/>
    <property type="project" value="InterPro"/>
</dbReference>
<dbReference type="OrthoDB" id="9803668at2"/>
<dbReference type="GeneID" id="78085850"/>
<dbReference type="SUPFAM" id="SSF64182">
    <property type="entry name" value="DHH phosphoesterases"/>
    <property type="match status" value="1"/>
</dbReference>
<evidence type="ECO:0000259" key="1">
    <source>
        <dbReference type="Pfam" id="PF01368"/>
    </source>
</evidence>
<dbReference type="STRING" id="563192.HMPREF0179_00709"/>
<feature type="domain" description="DDH" evidence="1">
    <location>
        <begin position="32"/>
        <end position="173"/>
    </location>
</feature>
<feature type="domain" description="DHHA1" evidence="2">
    <location>
        <begin position="251"/>
        <end position="327"/>
    </location>
</feature>
<dbReference type="PANTHER" id="PTHR47618:SF1">
    <property type="entry name" value="BIFUNCTIONAL OLIGORIBONUCLEASE AND PAP PHOSPHATASE NRNA"/>
    <property type="match status" value="1"/>
</dbReference>
<dbReference type="InterPro" id="IPR051319">
    <property type="entry name" value="Oligoribo/pAp-PDE_c-di-AMP_PDE"/>
</dbReference>
<gene>
    <name evidence="3" type="ORF">HMPREF0179_00709</name>
</gene>
<accession>E5Y3E8</accession>
<dbReference type="InterPro" id="IPR001667">
    <property type="entry name" value="DDH_dom"/>
</dbReference>
<proteinExistence type="predicted"/>
<dbReference type="Pfam" id="PF02272">
    <property type="entry name" value="DHHA1"/>
    <property type="match status" value="1"/>
</dbReference>
<dbReference type="eggNOG" id="COG0618">
    <property type="taxonomic scope" value="Bacteria"/>
</dbReference>
<evidence type="ECO:0000313" key="3">
    <source>
        <dbReference type="EMBL" id="EFV45478.2"/>
    </source>
</evidence>
<dbReference type="HOGENOM" id="CLU_039720_0_0_7"/>
<dbReference type="Proteomes" id="UP000006034">
    <property type="component" value="Unassembled WGS sequence"/>
</dbReference>
<dbReference type="RefSeq" id="WP_016360717.1">
    <property type="nucleotide sequence ID" value="NZ_KE150238.1"/>
</dbReference>
<dbReference type="InterPro" id="IPR038763">
    <property type="entry name" value="DHH_sf"/>
</dbReference>
<dbReference type="Pfam" id="PF01368">
    <property type="entry name" value="DHH"/>
    <property type="match status" value="1"/>
</dbReference>
<dbReference type="PANTHER" id="PTHR47618">
    <property type="entry name" value="BIFUNCTIONAL OLIGORIBONUCLEASE AND PAP PHOSPHATASE NRNA"/>
    <property type="match status" value="1"/>
</dbReference>